<comment type="caution">
    <text evidence="1">The sequence shown here is derived from an EMBL/GenBank/DDBJ whole genome shotgun (WGS) entry which is preliminary data.</text>
</comment>
<dbReference type="Gene3D" id="3.10.450.50">
    <property type="match status" value="1"/>
</dbReference>
<proteinExistence type="predicted"/>
<dbReference type="EMBL" id="QYBC01000021">
    <property type="protein sequence ID" value="RYB02258.1"/>
    <property type="molecule type" value="Genomic_DNA"/>
</dbReference>
<protein>
    <submittedName>
        <fullName evidence="1">Ester cyclase</fullName>
    </submittedName>
</protein>
<dbReference type="InterPro" id="IPR032710">
    <property type="entry name" value="NTF2-like_dom_sf"/>
</dbReference>
<evidence type="ECO:0000313" key="2">
    <source>
        <dbReference type="Proteomes" id="UP000289411"/>
    </source>
</evidence>
<organism evidence="1 2">
    <name type="scientific">Lichenibacterium ramalinae</name>
    <dbReference type="NCBI Taxonomy" id="2316527"/>
    <lineage>
        <taxon>Bacteria</taxon>
        <taxon>Pseudomonadati</taxon>
        <taxon>Pseudomonadota</taxon>
        <taxon>Alphaproteobacteria</taxon>
        <taxon>Hyphomicrobiales</taxon>
        <taxon>Lichenihabitantaceae</taxon>
        <taxon>Lichenibacterium</taxon>
    </lineage>
</organism>
<reference evidence="1 2" key="2">
    <citation type="submission" date="2019-02" db="EMBL/GenBank/DDBJ databases">
        <title>'Lichenibacterium ramalinii' gen. nov. sp. nov., 'Lichenibacterium minor' gen. nov. sp. nov.</title>
        <authorList>
            <person name="Pankratov T."/>
        </authorList>
    </citation>
    <scope>NUCLEOTIDE SEQUENCE [LARGE SCALE GENOMIC DNA]</scope>
    <source>
        <strain evidence="1 2">RmlP001</strain>
    </source>
</reference>
<gene>
    <name evidence="1" type="ORF">D3272_21480</name>
</gene>
<dbReference type="SUPFAM" id="SSF54427">
    <property type="entry name" value="NTF2-like"/>
    <property type="match status" value="1"/>
</dbReference>
<dbReference type="Pfam" id="PF07366">
    <property type="entry name" value="SnoaL"/>
    <property type="match status" value="1"/>
</dbReference>
<dbReference type="GO" id="GO:0030638">
    <property type="term" value="P:polyketide metabolic process"/>
    <property type="evidence" value="ECO:0007669"/>
    <property type="project" value="InterPro"/>
</dbReference>
<dbReference type="OrthoDB" id="9810441at2"/>
<dbReference type="AlphaFoldDB" id="A0A4Q2RBG1"/>
<keyword evidence="2" id="KW-1185">Reference proteome</keyword>
<evidence type="ECO:0000313" key="1">
    <source>
        <dbReference type="EMBL" id="RYB02258.1"/>
    </source>
</evidence>
<reference evidence="1 2" key="1">
    <citation type="submission" date="2018-09" db="EMBL/GenBank/DDBJ databases">
        <authorList>
            <person name="Grouzdev D.S."/>
            <person name="Krutkina M.S."/>
        </authorList>
    </citation>
    <scope>NUCLEOTIDE SEQUENCE [LARGE SCALE GENOMIC DNA]</scope>
    <source>
        <strain evidence="1 2">RmlP001</strain>
    </source>
</reference>
<dbReference type="RefSeq" id="WP_129221268.1">
    <property type="nucleotide sequence ID" value="NZ_QYBC01000021.1"/>
</dbReference>
<dbReference type="PANTHER" id="PTHR38436">
    <property type="entry name" value="POLYKETIDE CYCLASE SNOAL-LIKE DOMAIN"/>
    <property type="match status" value="1"/>
</dbReference>
<dbReference type="InterPro" id="IPR009959">
    <property type="entry name" value="Cyclase_SnoaL-like"/>
</dbReference>
<dbReference type="Proteomes" id="UP000289411">
    <property type="component" value="Unassembled WGS sequence"/>
</dbReference>
<sequence>MTPSDLAELYRAYIACLNARDWARLDRFVGDAVVHHPAGRGLATYRAMLERDVAEIPDLRFEIGLLVAEPPHVAARLLFDCTPKGRFLGLPVDGRRVAFAENVIYRFADGRIAEVWSLVDRGAIERQLATPAP</sequence>
<accession>A0A4Q2RBG1</accession>
<name>A0A4Q2RBG1_9HYPH</name>
<dbReference type="PANTHER" id="PTHR38436:SF1">
    <property type="entry name" value="ESTER CYCLASE"/>
    <property type="match status" value="1"/>
</dbReference>